<gene>
    <name evidence="9" type="primary">LOC114854762</name>
</gene>
<comment type="caution">
    <text evidence="5">Lacks conserved residue(s) required for the propagation of feature annotation.</text>
</comment>
<comment type="subcellular location">
    <subcellularLocation>
        <location evidence="1">Virion</location>
    </subcellularLocation>
</comment>
<keyword evidence="8" id="KW-1185">Reference proteome</keyword>
<sequence>MHILTGSCVLLLWTCTLTFVKSQECTREKFIKSSLYDSNFDVSGLDDQYPAGKLVRVNCNIGYSGYFRIMCVEGNWLPKGTKCEPKQCGHPGDAQFADFRLEQGDDFVFGSKVVYTCHKGYQMISRRNFRTCMADGWDGVVPVCEASQCPPIPVGNNVQVFGDTDEATFGNVVRFSCKSSKEILEGPKEVYCDETGQWSGQPPTCTAVKCKVPMISNGFVSENKQEYYEDEVLPFDCNDKYKPSEDRPSRCLKTGQRADWSPTPGCELIKCKLKLPPLEGTSYTPEYTNLFLPGDSVTVRCGDRYGITDRQVETADVLCKKDGEWEIQPVCREVICLKQAPHVYSWSNYWKAQIYNTVNYYCESGYKKPDGFTRATCTRGGWRPDPLCEEIRCPLHEIPNTDLINRQQQYTDGQRANYVCKNGFKGTFSLTCTENGWSGNKQCVEITCDNRVDPYADIESPKLGSRYKHNDQLHYICKKDQQRYTVTCGENGWDVTSGHSCPASTCNRHNDPAADIINPKSAYNYGEQAEYVCKKGGQRYTLTCTKGGWDGESKCSAIKCPKAEVPNGFVVGPFNDTVYYSCNEGFKPLRRGWWGEAKCNGKEWVGLHQCIVKTGCQPPEIPNAQVTPGVPVTGFYADKRRIRITCDADYTSEIKELTCQNGKWNKILKDICKPNKFCQAPPRVENAAVRGPYVKEYRPGSIITYECRKDYTQEGQNTVECENGQWKEPETKMKCKGPSAPPRVCDWGGRRRKQVCGGAEPQLDAGLSALLPAMRSSVTLLLLQLWGNLAISVSQQDCPVPPVIPHASVTEESKKSQYHQGDVIYYGCETGYTSGPSIKYVCSTEGWFAIRKGKCTLKLCQLPEEIPNGRYDFVRGDEFVFGAVIQYHCEEGYQMMSKVTTRTCMLNGWSNRAPVCEPLSCDSPKAEEGLTIKGLLDNDEPITPGRILLFSCDVEGKRLNSSALLMCGNNGQWDHPFPSCEDVACKVDALTPNLRATGLPEANNTVKAGHKLGFSCDKGYTISGSATSQCLESGEWSHPFPTCHVFVPRGPCPPPPHVTDGDIQGTIKRSYAHNERVTYVCPAFYKIENDQSVKTCTDGQWKGAVRCLRPCTVNRDAMNLHKIKFKWVEDDKLYSTPFDHITFVCLDGATHDGRGEMRQQCVDGVMNLPTCISKQTAVLTNSGQINMYFSFVLLFLLCRNVELSVSQNACSVLPDVPHARVSDSSKKAEYPEGHVIHFTCESGFTSDQTPRYVCSSGGWLKVRSGSCYSCASLPRVPHASVSQATNKPEYHMGDVIHFTCESGYTSSLTITYVCLSDGWLPVHQEMCYSPASRCERPPEDRGVRVTGLPGNNQLMFPDHILTFSCDDGKQLTDSSVLICGKDGQWSSSFPTCKDRLPPHHCPPPPHVADGDIQGTVKRSYAPNERVTYVCPAYYKMENDQNVKTCMDGRWVGSVRCLRPCTVNRDAMNLHKIKIKWVDDDKLYMTHFDHITFKCLDGTTHDGRLQMRPQCVDGVVNLPTCIDTAFSCSCCAWRCFPTSTSSWIFMMRLFNVWLFILWLNVDESLQQGEIICLKQAPHVRRWSEPWRRAVIHDMVDYYCESGYKKPHGVTRATCTRGGWSPDPLCEGADTSCTAPPKVENAFVSTPYQKNYLSGSQVTYQCHHGLKVKGDGTIRCQNGVWEQKDISCTRADTSCTAPPKVENAFISTPYQKNYLSGSQVTYQCHHGLKVKGDGTIRCQNGVWEQKDISCTLLEGADCGSPPPLPDGDVRYSIRSQYNHSEQVEYMCQTYYTMEGEPYRTCEDGEWTGHMRCLKPCILNDDDIRQNNISVKSSYNRFLLHDDVVEFRCSTGKPAGSLAMRQRCNSGELSLPSCS</sequence>
<evidence type="ECO:0000256" key="1">
    <source>
        <dbReference type="ARBA" id="ARBA00004328"/>
    </source>
</evidence>
<feature type="domain" description="Sushi" evidence="7">
    <location>
        <begin position="1629"/>
        <end position="1688"/>
    </location>
</feature>
<feature type="disulfide bond" evidence="5">
    <location>
        <begin position="1365"/>
        <end position="1392"/>
    </location>
</feature>
<proteinExistence type="predicted"/>
<evidence type="ECO:0000256" key="3">
    <source>
        <dbReference type="ARBA" id="ARBA00022729"/>
    </source>
</evidence>
<feature type="disulfide bond" evidence="5">
    <location>
        <begin position="889"/>
        <end position="916"/>
    </location>
</feature>
<keyword evidence="4 5" id="KW-1015">Disulfide bond</keyword>
<feature type="domain" description="Sushi" evidence="7">
    <location>
        <begin position="919"/>
        <end position="982"/>
    </location>
</feature>
<feature type="domain" description="Sushi" evidence="7">
    <location>
        <begin position="1332"/>
        <end position="1394"/>
    </location>
</feature>
<dbReference type="PANTHER" id="PTHR45785">
    <property type="entry name" value="COMPLEMENT FACTOR H-RELATED"/>
    <property type="match status" value="1"/>
</dbReference>
<feature type="domain" description="Sushi" evidence="7">
    <location>
        <begin position="1399"/>
        <end position="1458"/>
    </location>
</feature>
<feature type="domain" description="Sushi" evidence="7">
    <location>
        <begin position="1268"/>
        <end position="1329"/>
    </location>
</feature>
<feature type="signal peptide" evidence="6">
    <location>
        <begin position="1"/>
        <end position="22"/>
    </location>
</feature>
<feature type="domain" description="Sushi" evidence="7">
    <location>
        <begin position="1754"/>
        <end position="1812"/>
    </location>
</feature>
<accession>A0A9W2XSC9</accession>
<feature type="disulfide bond" evidence="5">
    <location>
        <begin position="149"/>
        <end position="192"/>
    </location>
</feature>
<dbReference type="PROSITE" id="PS50923">
    <property type="entry name" value="SUSHI"/>
    <property type="match status" value="18"/>
</dbReference>
<feature type="chain" id="PRO_5040833919" evidence="6">
    <location>
        <begin position="23"/>
        <end position="1872"/>
    </location>
</feature>
<dbReference type="InterPro" id="IPR035976">
    <property type="entry name" value="Sushi/SCR/CCP_sf"/>
</dbReference>
<feature type="domain" description="Sushi" evidence="7">
    <location>
        <begin position="983"/>
        <end position="1045"/>
    </location>
</feature>
<feature type="disulfide bond" evidence="5">
    <location>
        <begin position="1756"/>
        <end position="1799"/>
    </location>
</feature>
<dbReference type="Gene3D" id="2.10.70.10">
    <property type="entry name" value="Complement Module, domain 1"/>
    <property type="match status" value="26"/>
</dbReference>
<feature type="domain" description="Sushi" evidence="7">
    <location>
        <begin position="208"/>
        <end position="268"/>
    </location>
</feature>
<dbReference type="SUPFAM" id="SSF57535">
    <property type="entry name" value="Complement control module/SCR domain"/>
    <property type="match status" value="24"/>
</dbReference>
<dbReference type="OrthoDB" id="10051774at2759"/>
<feature type="disulfide bond" evidence="5">
    <location>
        <begin position="828"/>
        <end position="855"/>
    </location>
</feature>
<feature type="domain" description="Sushi" evidence="7">
    <location>
        <begin position="147"/>
        <end position="207"/>
    </location>
</feature>
<dbReference type="GeneID" id="114854762"/>
<dbReference type="KEGG" id="bspl:114854762"/>
<protein>
    <submittedName>
        <fullName evidence="9">Complement factor H-like</fullName>
    </submittedName>
</protein>
<dbReference type="PANTHER" id="PTHR45785:SF2">
    <property type="entry name" value="COMPLEMENT FACTOR H-RELATED"/>
    <property type="match status" value="1"/>
</dbReference>
<evidence type="ECO:0000259" key="7">
    <source>
        <dbReference type="PROSITE" id="PS50923"/>
    </source>
</evidence>
<dbReference type="InterPro" id="IPR000436">
    <property type="entry name" value="Sushi_SCR_CCP_dom"/>
</dbReference>
<feature type="domain" description="Sushi" evidence="7">
    <location>
        <begin position="1569"/>
        <end position="1626"/>
    </location>
</feature>
<feature type="domain" description="Sushi" evidence="7">
    <location>
        <begin position="86"/>
        <end position="146"/>
    </location>
</feature>
<feature type="domain" description="Sushi" evidence="7">
    <location>
        <begin position="269"/>
        <end position="333"/>
    </location>
</feature>
<feature type="disulfide bond" evidence="5">
    <location>
        <begin position="1016"/>
        <end position="1043"/>
    </location>
</feature>
<feature type="domain" description="Sushi" evidence="7">
    <location>
        <begin position="1050"/>
        <end position="1109"/>
    </location>
</feature>
<evidence type="ECO:0000256" key="6">
    <source>
        <dbReference type="SAM" id="SignalP"/>
    </source>
</evidence>
<feature type="disulfide bond" evidence="5">
    <location>
        <begin position="1300"/>
        <end position="1327"/>
    </location>
</feature>
<keyword evidence="3 6" id="KW-0732">Signal</keyword>
<feature type="disulfide bond" evidence="5">
    <location>
        <begin position="117"/>
        <end position="144"/>
    </location>
</feature>
<evidence type="ECO:0000313" key="8">
    <source>
        <dbReference type="Proteomes" id="UP000515150"/>
    </source>
</evidence>
<evidence type="ECO:0000256" key="5">
    <source>
        <dbReference type="PROSITE-ProRule" id="PRU00302"/>
    </source>
</evidence>
<evidence type="ECO:0000256" key="2">
    <source>
        <dbReference type="ARBA" id="ARBA00022659"/>
    </source>
</evidence>
<dbReference type="SMART" id="SM00032">
    <property type="entry name" value="CCP"/>
    <property type="match status" value="25"/>
</dbReference>
<dbReference type="CDD" id="cd00033">
    <property type="entry name" value="CCP"/>
    <property type="match status" value="15"/>
</dbReference>
<evidence type="ECO:0000313" key="9">
    <source>
        <dbReference type="RefSeq" id="XP_055364603.1"/>
    </source>
</evidence>
<feature type="disulfide bond" evidence="5">
    <location>
        <begin position="1693"/>
        <end position="1736"/>
    </location>
</feature>
<dbReference type="Proteomes" id="UP000515150">
    <property type="component" value="Chromosome 4"/>
</dbReference>
<feature type="domain" description="Sushi" evidence="7">
    <location>
        <begin position="796"/>
        <end position="857"/>
    </location>
</feature>
<feature type="disulfide bond" evidence="5">
    <location>
        <begin position="1631"/>
        <end position="1674"/>
    </location>
</feature>
<evidence type="ECO:0000256" key="4">
    <source>
        <dbReference type="ARBA" id="ARBA00023157"/>
    </source>
</evidence>
<feature type="domain" description="Sushi" evidence="7">
    <location>
        <begin position="1691"/>
        <end position="1750"/>
    </location>
</feature>
<feature type="domain" description="Sushi" evidence="7">
    <location>
        <begin position="676"/>
        <end position="737"/>
    </location>
</feature>
<reference evidence="9" key="1">
    <citation type="submission" date="2025-08" db="UniProtKB">
        <authorList>
            <consortium name="RefSeq"/>
        </authorList>
    </citation>
    <scope>IDENTIFICATION</scope>
</reference>
<feature type="domain" description="Sushi" evidence="7">
    <location>
        <begin position="858"/>
        <end position="918"/>
    </location>
</feature>
<dbReference type="RefSeq" id="XP_055364603.1">
    <property type="nucleotide sequence ID" value="XM_055508628.1"/>
</dbReference>
<dbReference type="InterPro" id="IPR051503">
    <property type="entry name" value="ComplSys_Reg/VirEntry_Med"/>
</dbReference>
<organism evidence="8 9">
    <name type="scientific">Betta splendens</name>
    <name type="common">Siamese fighting fish</name>
    <dbReference type="NCBI Taxonomy" id="158456"/>
    <lineage>
        <taxon>Eukaryota</taxon>
        <taxon>Metazoa</taxon>
        <taxon>Chordata</taxon>
        <taxon>Craniata</taxon>
        <taxon>Vertebrata</taxon>
        <taxon>Euteleostomi</taxon>
        <taxon>Actinopterygii</taxon>
        <taxon>Neopterygii</taxon>
        <taxon>Teleostei</taxon>
        <taxon>Neoteleostei</taxon>
        <taxon>Acanthomorphata</taxon>
        <taxon>Anabantaria</taxon>
        <taxon>Anabantiformes</taxon>
        <taxon>Anabantoidei</taxon>
        <taxon>Osphronemidae</taxon>
        <taxon>Betta</taxon>
    </lineage>
</organism>
<dbReference type="Pfam" id="PF00084">
    <property type="entry name" value="Sushi"/>
    <property type="match status" value="18"/>
</dbReference>
<name>A0A9W2XSC9_BETSP</name>
<keyword evidence="2 5" id="KW-0768">Sushi</keyword>
<feature type="disulfide bond" evidence="5">
    <location>
        <begin position="678"/>
        <end position="721"/>
    </location>
</feature>
<feature type="domain" description="Sushi" evidence="7">
    <location>
        <begin position="334"/>
        <end position="390"/>
    </location>
</feature>